<evidence type="ECO:0000313" key="3">
    <source>
        <dbReference type="EMBL" id="KAG9194673.1"/>
    </source>
</evidence>
<dbReference type="AlphaFoldDB" id="A0AAD4IH12"/>
<comment type="caution">
    <text evidence="3">The sequence shown here is derived from an EMBL/GenBank/DDBJ whole genome shotgun (WGS) entry which is preliminary data.</text>
</comment>
<feature type="compositionally biased region" description="Basic residues" evidence="1">
    <location>
        <begin position="205"/>
        <end position="218"/>
    </location>
</feature>
<feature type="domain" description="Myb-like DNA-binding" evidence="2">
    <location>
        <begin position="60"/>
        <end position="105"/>
    </location>
</feature>
<feature type="region of interest" description="Disordered" evidence="1">
    <location>
        <begin position="104"/>
        <end position="237"/>
    </location>
</feature>
<accession>A0AAD4IH12</accession>
<feature type="domain" description="Myb-like DNA-binding" evidence="2">
    <location>
        <begin position="5"/>
        <end position="51"/>
    </location>
</feature>
<evidence type="ECO:0000313" key="4">
    <source>
        <dbReference type="Proteomes" id="UP001199106"/>
    </source>
</evidence>
<feature type="compositionally biased region" description="Basic and acidic residues" evidence="1">
    <location>
        <begin position="187"/>
        <end position="203"/>
    </location>
</feature>
<feature type="compositionally biased region" description="Basic and acidic residues" evidence="1">
    <location>
        <begin position="251"/>
        <end position="260"/>
    </location>
</feature>
<dbReference type="InterPro" id="IPR054505">
    <property type="entry name" value="Myb_DNA-bind_8"/>
</dbReference>
<evidence type="ECO:0000259" key="2">
    <source>
        <dbReference type="Pfam" id="PF22980"/>
    </source>
</evidence>
<sequence length="291" mass="32576">MPSEAENIKYLYLVLTNDGDPIIDWDAVSAALDLKKGAVTKRWSRLKQAMKKNEAPGGTTYQFLWLCVKHHTRTQPPNWNEIAAKANTTSGAASKRYSRMKKVFEENETAPTSPIKNTPVKSRNTPNFTAKKPDKTTTSSADGVEDSQTTPTTKRKRVPPKNKVAPTEGEAKFKPDPEDEDDQEEFVESKLKRPKVVKKDIKVTPRPKPKPKPKPKGIIKKEETSEDGEDLFFDAQEGFTSLDETGYVDHDSYVVHDRKPANPTESQHLDQRTEGVSAQPADSLDLSDDLN</sequence>
<evidence type="ECO:0000256" key="1">
    <source>
        <dbReference type="SAM" id="MobiDB-lite"/>
    </source>
</evidence>
<proteinExistence type="predicted"/>
<feature type="compositionally biased region" description="Polar residues" evidence="1">
    <location>
        <begin position="109"/>
        <end position="128"/>
    </location>
</feature>
<name>A0AAD4IH12_9PLEO</name>
<organism evidence="3 4">
    <name type="scientific">Alternaria panax</name>
    <dbReference type="NCBI Taxonomy" id="48097"/>
    <lineage>
        <taxon>Eukaryota</taxon>
        <taxon>Fungi</taxon>
        <taxon>Dikarya</taxon>
        <taxon>Ascomycota</taxon>
        <taxon>Pezizomycotina</taxon>
        <taxon>Dothideomycetes</taxon>
        <taxon>Pleosporomycetidae</taxon>
        <taxon>Pleosporales</taxon>
        <taxon>Pleosporineae</taxon>
        <taxon>Pleosporaceae</taxon>
        <taxon>Alternaria</taxon>
        <taxon>Alternaria sect. Panax</taxon>
    </lineage>
</organism>
<reference evidence="3" key="1">
    <citation type="submission" date="2021-07" db="EMBL/GenBank/DDBJ databases">
        <title>Genome Resource of American Ginseng Black Spot Pathogen Alternaria panax.</title>
        <authorList>
            <person name="Qiu C."/>
            <person name="Wang W."/>
            <person name="Liu Z."/>
        </authorList>
    </citation>
    <scope>NUCLEOTIDE SEQUENCE</scope>
    <source>
        <strain evidence="3">BNCC115425</strain>
    </source>
</reference>
<dbReference type="Pfam" id="PF22980">
    <property type="entry name" value="Myb_DNA-bind_8"/>
    <property type="match status" value="2"/>
</dbReference>
<protein>
    <recommendedName>
        <fullName evidence="2">Myb-like DNA-binding domain-containing protein</fullName>
    </recommendedName>
</protein>
<keyword evidence="4" id="KW-1185">Reference proteome</keyword>
<dbReference type="EMBL" id="JAANER010000002">
    <property type="protein sequence ID" value="KAG9194673.1"/>
    <property type="molecule type" value="Genomic_DNA"/>
</dbReference>
<dbReference type="Proteomes" id="UP001199106">
    <property type="component" value="Unassembled WGS sequence"/>
</dbReference>
<feature type="compositionally biased region" description="Acidic residues" evidence="1">
    <location>
        <begin position="177"/>
        <end position="186"/>
    </location>
</feature>
<feature type="region of interest" description="Disordered" evidence="1">
    <location>
        <begin position="251"/>
        <end position="291"/>
    </location>
</feature>
<gene>
    <name evidence="3" type="ORF">G6011_04708</name>
</gene>